<dbReference type="AlphaFoldDB" id="F9WAY6"/>
<accession>F9WAY6</accession>
<organism evidence="1 2">
    <name type="scientific">Trypanosoma congolense (strain IL3000)</name>
    <dbReference type="NCBI Taxonomy" id="1068625"/>
    <lineage>
        <taxon>Eukaryota</taxon>
        <taxon>Discoba</taxon>
        <taxon>Euglenozoa</taxon>
        <taxon>Kinetoplastea</taxon>
        <taxon>Metakinetoplastina</taxon>
        <taxon>Trypanosomatida</taxon>
        <taxon>Trypanosomatidae</taxon>
        <taxon>Trypanosoma</taxon>
        <taxon>Nannomonas</taxon>
    </lineage>
</organism>
<evidence type="ECO:0000313" key="1">
    <source>
        <dbReference type="EMBL" id="CCD14412.1"/>
    </source>
</evidence>
<comment type="caution">
    <text evidence="1">The sequence shown here is derived from an EMBL/GenBank/DDBJ whole genome shotgun (WGS) entry which is preliminary data.</text>
</comment>
<dbReference type="VEuPathDB" id="TriTrypDB:TcIL3000_0_50280"/>
<reference evidence="2" key="1">
    <citation type="submission" date="2011-07" db="EMBL/GenBank/DDBJ databases">
        <title>Divergent evolution of antigenic variation in African trypanosomes.</title>
        <authorList>
            <person name="Jackson A.P."/>
            <person name="Berry A."/>
            <person name="Allison H.C."/>
            <person name="Burton P."/>
            <person name="Anderson J."/>
            <person name="Aslett M."/>
            <person name="Brown R."/>
            <person name="Corton N."/>
            <person name="Harris D."/>
            <person name="Hauser H."/>
            <person name="Gamble J."/>
            <person name="Gilderthorp R."/>
            <person name="McQuillan J."/>
            <person name="Quail M.A."/>
            <person name="Sanders M."/>
            <person name="Van Tonder A."/>
            <person name="Ginger M.L."/>
            <person name="Donelson J.E."/>
            <person name="Field M.C."/>
            <person name="Barry J.D."/>
            <person name="Berriman M."/>
            <person name="Hertz-Fowler C."/>
        </authorList>
    </citation>
    <scope>NUCLEOTIDE SEQUENCE [LARGE SCALE GENOMIC DNA]</scope>
    <source>
        <strain evidence="2">IL3000</strain>
    </source>
</reference>
<dbReference type="OMA" id="YNPFERH"/>
<evidence type="ECO:0000313" key="2">
    <source>
        <dbReference type="Proteomes" id="UP000000702"/>
    </source>
</evidence>
<sequence>MTEYADALTDAERYTIWCEKVRTLFSQTPINTNVEEENEDEHFFPYCFYVRMLGSVGKGAEAVGAWSQQSGGSEDSQFSSISQRYAHADEDAVASRLTTKLQAHARSLVKQQEKQRHVENLIHSAKLKLPFRDCAVEAKVAAINEDLHDMLLYVRRQNMLASELRRRLRQTQQLLAMRAPSSP</sequence>
<dbReference type="Proteomes" id="UP000000702">
    <property type="component" value="Unassembled WGS sequence"/>
</dbReference>
<reference evidence="1 2" key="2">
    <citation type="journal article" date="2012" name="Proc. Natl. Acad. Sci. U.S.A.">
        <title>Antigenic diversity is generated by distinct evolutionary mechanisms in African trypanosome species.</title>
        <authorList>
            <person name="Jackson A.P."/>
            <person name="Berry A."/>
            <person name="Aslett M."/>
            <person name="Allison H.C."/>
            <person name="Burton P."/>
            <person name="Vavrova-Anderson J."/>
            <person name="Brown R."/>
            <person name="Browne H."/>
            <person name="Corton N."/>
            <person name="Hauser H."/>
            <person name="Gamble J."/>
            <person name="Gilderthorp R."/>
            <person name="Marcello L."/>
            <person name="McQuillan J."/>
            <person name="Otto T.D."/>
            <person name="Quail M.A."/>
            <person name="Sanders M.J."/>
            <person name="van Tonder A."/>
            <person name="Ginger M.L."/>
            <person name="Field M.C."/>
            <person name="Barry J.D."/>
            <person name="Hertz-Fowler C."/>
            <person name="Berriman M."/>
        </authorList>
    </citation>
    <scope>NUCLEOTIDE SEQUENCE [LARGE SCALE GENOMIC DNA]</scope>
    <source>
        <strain evidence="1 2">IL3000</strain>
    </source>
</reference>
<keyword evidence="2" id="KW-1185">Reference proteome</keyword>
<name>F9WAY6_TRYCI</name>
<dbReference type="EMBL" id="CAEQ01001501">
    <property type="protein sequence ID" value="CCD14412.1"/>
    <property type="molecule type" value="Genomic_DNA"/>
</dbReference>
<protein>
    <submittedName>
        <fullName evidence="1">WGS project CAEQ00000000 data, annotated contig 2033</fullName>
    </submittedName>
</protein>
<gene>
    <name evidence="1" type="ORF">TCIL3000_0_50280</name>
</gene>
<proteinExistence type="predicted"/>